<dbReference type="EMBL" id="JACHHZ010000004">
    <property type="protein sequence ID" value="MBB6094972.1"/>
    <property type="molecule type" value="Genomic_DNA"/>
</dbReference>
<protein>
    <submittedName>
        <fullName evidence="1">Uncharacterized protein</fullName>
    </submittedName>
</protein>
<evidence type="ECO:0000313" key="2">
    <source>
        <dbReference type="Proteomes" id="UP000588068"/>
    </source>
</evidence>
<name>A0A841HSI5_9GAMM</name>
<comment type="caution">
    <text evidence="1">The sequence shown here is derived from an EMBL/GenBank/DDBJ whole genome shotgun (WGS) entry which is preliminary data.</text>
</comment>
<evidence type="ECO:0000313" key="1">
    <source>
        <dbReference type="EMBL" id="MBB6094972.1"/>
    </source>
</evidence>
<reference evidence="1 2" key="1">
    <citation type="submission" date="2020-08" db="EMBL/GenBank/DDBJ databases">
        <title>Genomic Encyclopedia of Type Strains, Phase IV (KMG-IV): sequencing the most valuable type-strain genomes for metagenomic binning, comparative biology and taxonomic classification.</title>
        <authorList>
            <person name="Goeker M."/>
        </authorList>
    </citation>
    <scope>NUCLEOTIDE SEQUENCE [LARGE SCALE GENOMIC DNA]</scope>
    <source>
        <strain evidence="1 2">DSM 26723</strain>
    </source>
</reference>
<keyword evidence="2" id="KW-1185">Reference proteome</keyword>
<accession>A0A841HSI5</accession>
<sequence length="113" mass="12264">MPGQLTQLGDALVDVRDVPIDDRVYLAAVAWRLSPKLQQAANLLVFHVEVTAIDDEAQLFNLGACVHPVVAFRSLRFVHQTAALVVANGLDGHIEFTRQHSNLLAFHGISAAA</sequence>
<organism evidence="1 2">
    <name type="scientific">Povalibacter uvarum</name>
    <dbReference type="NCBI Taxonomy" id="732238"/>
    <lineage>
        <taxon>Bacteria</taxon>
        <taxon>Pseudomonadati</taxon>
        <taxon>Pseudomonadota</taxon>
        <taxon>Gammaproteobacteria</taxon>
        <taxon>Steroidobacterales</taxon>
        <taxon>Steroidobacteraceae</taxon>
        <taxon>Povalibacter</taxon>
    </lineage>
</organism>
<gene>
    <name evidence="1" type="ORF">HNQ60_003859</name>
</gene>
<dbReference type="Proteomes" id="UP000588068">
    <property type="component" value="Unassembled WGS sequence"/>
</dbReference>
<dbReference type="AlphaFoldDB" id="A0A841HSI5"/>
<proteinExistence type="predicted"/>